<dbReference type="InterPro" id="IPR054722">
    <property type="entry name" value="PolX-like_BBD"/>
</dbReference>
<evidence type="ECO:0000256" key="2">
    <source>
        <dbReference type="SAM" id="MobiDB-lite"/>
    </source>
</evidence>
<dbReference type="InterPro" id="IPR043502">
    <property type="entry name" value="DNA/RNA_pol_sf"/>
</dbReference>
<dbReference type="GeneID" id="104727565"/>
<dbReference type="Pfam" id="PF25597">
    <property type="entry name" value="SH3_retrovirus"/>
    <property type="match status" value="1"/>
</dbReference>
<name>A0ABM1QKJ8_CAMSA</name>
<keyword evidence="1" id="KW-0645">Protease</keyword>
<dbReference type="PANTHER" id="PTHR47481:SF22">
    <property type="entry name" value="RETROTRANSPOSON GAG DOMAIN-CONTAINING PROTEIN"/>
    <property type="match status" value="1"/>
</dbReference>
<feature type="region of interest" description="Disordered" evidence="2">
    <location>
        <begin position="682"/>
        <end position="818"/>
    </location>
</feature>
<keyword evidence="1" id="KW-0064">Aspartyl protease</keyword>
<dbReference type="Pfam" id="PF14223">
    <property type="entry name" value="Retrotran_gag_2"/>
    <property type="match status" value="1"/>
</dbReference>
<dbReference type="InterPro" id="IPR001584">
    <property type="entry name" value="Integrase_cat-core"/>
</dbReference>
<dbReference type="RefSeq" id="XP_019087286.1">
    <property type="nucleotide sequence ID" value="XM_019231741.1"/>
</dbReference>
<dbReference type="Proteomes" id="UP000694864">
    <property type="component" value="Chromosome 11"/>
</dbReference>
<dbReference type="CDD" id="cd09272">
    <property type="entry name" value="RNase_HI_RT_Ty1"/>
    <property type="match status" value="1"/>
</dbReference>
<dbReference type="InterPro" id="IPR013103">
    <property type="entry name" value="RVT_2"/>
</dbReference>
<sequence length="1225" mass="135388">MSTSESPATESETIVVSSSPTLLNINMSNVTKLTPTNFLMWRRQVLAFLACYNLAGYVDGTGVIPPHSSVTNGVTTPNGDYALWKRQDQLLYSALLGAISISIQPLLSKAETAADIWATLSTTYAYPSHGHVQQLRQQLKHWIKGTKSIAEYFQGFTTRFDQLAHLRKPVEHESQVEFILEGLPDDYKTVVDQIEGRDSVPSLLEVHEKLLNFETKLAAKAAATPLLPATANAATYRGHNNNSRQHDKSFSRNNNNGWSPNQSSRPHYSPRLYQGKCQICGLHGHSARRCSQLQLPQAAYGSNPTSVPWQPRAHLATAPPYNAGNWIMDSGATHHLTSDLNNLALHQPYTGGEEVTTADGSGMPISHTGSALLPTPTRPLTLSDVLYVPDVKNNLISVYRLCNTNGVTVTFAPAHFQVQDLSMEARLLQGKARNEMYEWPTVTPPVLYYLVIVDHFSRYTWLFQLKLKSHVRDTFIAFTSLIENKFKRRIGTLYSDNGGEFIVLRSFLISHGISHFTTPPHTPEHNGLSKRKHRHIVDTGLTLLSTPSTPTSYSSYAFSTAVYLINRMLTPVLGDVSPYAKLFGQQPNYQKLRVFGCLCFPWLRPYAAHKLDNRSLDCVFLGYSLTQSAYFCFHRPTGRIYTSRHVRFVEESFPFAMSSSTITTSVSVPEVTAGVHHSVVPLRSLATPPPPSLSSLSPPRSDSHPMASPPPTPAPSPVSSVPPTSPLSPAHPSSTGLDSRSSLGPTTNSTPSSPNLPSTAQSPLSRSPTNSSTHSSTPSSLSSSSHASPPQPVPSLIPASPPPPLVNQHPMQTRSKNHIVKPNPKLSLTATVPPLRPIIPKTVTEALKDPNWRQAMCDEINAQIRNGTSDLVLPSPSQIIIGCKWVFTLKYLPNGTLDRYKARLVAKGFHQRYGLDFIETFSPVIKSTTVRAVLQTAVSKGWRIRQIDVNNAFLQGSLHDEVYVTQPPGFVDQDRPHYVCRLRKASTTADASLFVNRCGLDVVYVLVYVDDMLITGNNNAIVTRFIAHLAARFSLKDLGDLRYFLGIEATRTSTGLHLMQRRYIIYLLTKMNMLNARPVTTPMAPTPTLTLTFGSPYDDPRQYRAVIGSLQYLAFTRTDIPYAVNRLSQFIHRPTDLHWQAAKQILRYLVGTSTLGIFFRANTPLSLHAFSDADWSLHMDTCLSTNAYIVYLGGNPISWSSKKQASVARSSTEAEYRAVASCFGA</sequence>
<gene>
    <name evidence="5" type="primary">LOC104727565</name>
</gene>
<evidence type="ECO:0000256" key="1">
    <source>
        <dbReference type="ARBA" id="ARBA00022750"/>
    </source>
</evidence>
<keyword evidence="4" id="KW-1185">Reference proteome</keyword>
<protein>
    <submittedName>
        <fullName evidence="5">Uncharacterized protein LOC104727565</fullName>
    </submittedName>
</protein>
<feature type="domain" description="Integrase catalytic" evidence="3">
    <location>
        <begin position="409"/>
        <end position="586"/>
    </location>
</feature>
<feature type="compositionally biased region" description="Pro residues" evidence="2">
    <location>
        <begin position="707"/>
        <end position="716"/>
    </location>
</feature>
<dbReference type="Pfam" id="PF07727">
    <property type="entry name" value="RVT_2"/>
    <property type="match status" value="2"/>
</dbReference>
<dbReference type="InterPro" id="IPR012337">
    <property type="entry name" value="RNaseH-like_sf"/>
</dbReference>
<dbReference type="PROSITE" id="PS50994">
    <property type="entry name" value="INTEGRASE"/>
    <property type="match status" value="1"/>
</dbReference>
<dbReference type="Pfam" id="PF00665">
    <property type="entry name" value="rve"/>
    <property type="match status" value="1"/>
</dbReference>
<evidence type="ECO:0000313" key="4">
    <source>
        <dbReference type="Proteomes" id="UP000694864"/>
    </source>
</evidence>
<reference evidence="4" key="1">
    <citation type="journal article" date="2014" name="Nat. Commun.">
        <title>The emerging biofuel crop Camelina sativa retains a highly undifferentiated hexaploid genome structure.</title>
        <authorList>
            <person name="Kagale S."/>
            <person name="Koh C."/>
            <person name="Nixon J."/>
            <person name="Bollina V."/>
            <person name="Clarke W.E."/>
            <person name="Tuteja R."/>
            <person name="Spillane C."/>
            <person name="Robinson S.J."/>
            <person name="Links M.G."/>
            <person name="Clarke C."/>
            <person name="Higgins E.E."/>
            <person name="Huebert T."/>
            <person name="Sharpe A.G."/>
            <person name="Parkin I.A."/>
        </authorList>
    </citation>
    <scope>NUCLEOTIDE SEQUENCE [LARGE SCALE GENOMIC DNA]</scope>
    <source>
        <strain evidence="4">cv. DH55</strain>
    </source>
</reference>
<dbReference type="InterPro" id="IPR057670">
    <property type="entry name" value="SH3_retrovirus"/>
</dbReference>
<evidence type="ECO:0000313" key="5">
    <source>
        <dbReference type="RefSeq" id="XP_019087286.1"/>
    </source>
</evidence>
<feature type="compositionally biased region" description="Polar residues" evidence="2">
    <location>
        <begin position="251"/>
        <end position="266"/>
    </location>
</feature>
<keyword evidence="1" id="KW-0378">Hydrolase</keyword>
<reference evidence="5" key="2">
    <citation type="submission" date="2025-08" db="UniProtKB">
        <authorList>
            <consortium name="RefSeq"/>
        </authorList>
    </citation>
    <scope>IDENTIFICATION</scope>
    <source>
        <tissue evidence="5">Leaf</tissue>
    </source>
</reference>
<evidence type="ECO:0000259" key="3">
    <source>
        <dbReference type="PROSITE" id="PS50994"/>
    </source>
</evidence>
<feature type="compositionally biased region" description="Pro residues" evidence="2">
    <location>
        <begin position="789"/>
        <end position="805"/>
    </location>
</feature>
<dbReference type="SUPFAM" id="SSF53098">
    <property type="entry name" value="Ribonuclease H-like"/>
    <property type="match status" value="1"/>
</dbReference>
<accession>A0ABM1QKJ8</accession>
<proteinExistence type="predicted"/>
<dbReference type="PANTHER" id="PTHR47481">
    <property type="match status" value="1"/>
</dbReference>
<dbReference type="InterPro" id="IPR036397">
    <property type="entry name" value="RNaseH_sf"/>
</dbReference>
<feature type="compositionally biased region" description="Low complexity" evidence="2">
    <location>
        <begin position="741"/>
        <end position="788"/>
    </location>
</feature>
<feature type="compositionally biased region" description="Polar residues" evidence="2">
    <location>
        <begin position="731"/>
        <end position="740"/>
    </location>
</feature>
<feature type="region of interest" description="Disordered" evidence="2">
    <location>
        <begin position="236"/>
        <end position="267"/>
    </location>
</feature>
<dbReference type="Gene3D" id="3.30.420.10">
    <property type="entry name" value="Ribonuclease H-like superfamily/Ribonuclease H"/>
    <property type="match status" value="1"/>
</dbReference>
<organism evidence="4 5">
    <name type="scientific">Camelina sativa</name>
    <name type="common">False flax</name>
    <name type="synonym">Myagrum sativum</name>
    <dbReference type="NCBI Taxonomy" id="90675"/>
    <lineage>
        <taxon>Eukaryota</taxon>
        <taxon>Viridiplantae</taxon>
        <taxon>Streptophyta</taxon>
        <taxon>Embryophyta</taxon>
        <taxon>Tracheophyta</taxon>
        <taxon>Spermatophyta</taxon>
        <taxon>Magnoliopsida</taxon>
        <taxon>eudicotyledons</taxon>
        <taxon>Gunneridae</taxon>
        <taxon>Pentapetalae</taxon>
        <taxon>rosids</taxon>
        <taxon>malvids</taxon>
        <taxon>Brassicales</taxon>
        <taxon>Brassicaceae</taxon>
        <taxon>Camelineae</taxon>
        <taxon>Camelina</taxon>
    </lineage>
</organism>
<dbReference type="Pfam" id="PF22936">
    <property type="entry name" value="Pol_BBD"/>
    <property type="match status" value="1"/>
</dbReference>
<dbReference type="SUPFAM" id="SSF56672">
    <property type="entry name" value="DNA/RNA polymerases"/>
    <property type="match status" value="1"/>
</dbReference>